<protein>
    <submittedName>
        <fullName evidence="1">Uncharacterized protein</fullName>
    </submittedName>
</protein>
<sequence length="140" mass="15814">MPEYCWLAYSKVLDKWAPVVNDCWVLGGVHCRADFDLVSVRTLKNLWNFNQGFHVVTAREILGLINLGYSVKQKPNLVKFVCTDPGKAQAATIQAYDAFVKGKERMGADSIRSILVMDPALKNEIHGFDQSRLRHVVPPR</sequence>
<dbReference type="EMBL" id="JBHPKH010000012">
    <property type="protein sequence ID" value="MFC1572331.1"/>
    <property type="molecule type" value="Genomic_DNA"/>
</dbReference>
<organism evidence="1 2">
    <name type="scientific">Eiseniibacteriota bacterium</name>
    <dbReference type="NCBI Taxonomy" id="2212470"/>
    <lineage>
        <taxon>Bacteria</taxon>
        <taxon>Candidatus Eiseniibacteriota</taxon>
    </lineage>
</organism>
<proteinExistence type="predicted"/>
<reference evidence="1 2" key="1">
    <citation type="submission" date="2024-09" db="EMBL/GenBank/DDBJ databases">
        <authorList>
            <person name="D'Angelo T."/>
        </authorList>
    </citation>
    <scope>NUCLEOTIDE SEQUENCE [LARGE SCALE GENOMIC DNA]</scope>
    <source>
        <strain evidence="1">SAG AM-320-E07</strain>
    </source>
</reference>
<gene>
    <name evidence="1" type="ORF">ACFL6M_01910</name>
</gene>
<comment type="caution">
    <text evidence="1">The sequence shown here is derived from an EMBL/GenBank/DDBJ whole genome shotgun (WGS) entry which is preliminary data.</text>
</comment>
<dbReference type="Proteomes" id="UP001593833">
    <property type="component" value="Unassembled WGS sequence"/>
</dbReference>
<evidence type="ECO:0000313" key="2">
    <source>
        <dbReference type="Proteomes" id="UP001593833"/>
    </source>
</evidence>
<keyword evidence="2" id="KW-1185">Reference proteome</keyword>
<evidence type="ECO:0000313" key="1">
    <source>
        <dbReference type="EMBL" id="MFC1572331.1"/>
    </source>
</evidence>
<accession>A0ABV6YJ20</accession>
<name>A0ABV6YJ20_UNCEI</name>